<dbReference type="STRING" id="260552.Mag101_15320"/>
<organism evidence="2 3">
    <name type="scientific">Microbulbifer agarilyticus</name>
    <dbReference type="NCBI Taxonomy" id="260552"/>
    <lineage>
        <taxon>Bacteria</taxon>
        <taxon>Pseudomonadati</taxon>
        <taxon>Pseudomonadota</taxon>
        <taxon>Gammaproteobacteria</taxon>
        <taxon>Cellvibrionales</taxon>
        <taxon>Microbulbiferaceae</taxon>
        <taxon>Microbulbifer</taxon>
    </lineage>
</organism>
<sequence length="214" mass="25327">MSKEKANSVRKHWEQHGTKQLKMSRRPAVDSSNSNLVADAEIAQNIRKRMSHLAEVLELLHKIYFENTDLYGDRFLAFVGNEVVREWPWKDFPFISEAALELLEECDSYSDITGKLPFEVKNKATREVFKKLRYEHWTPISFFRDVFHSHEPLDKSTYYHLLVNFYRVVWITREEDDLLNKKHRSWRPSDTYAELGINIVPHEAWSAIAEDSPE</sequence>
<dbReference type="EMBL" id="CP019650">
    <property type="protein sequence ID" value="AQQ68849.1"/>
    <property type="molecule type" value="Genomic_DNA"/>
</dbReference>
<evidence type="ECO:0000313" key="3">
    <source>
        <dbReference type="Proteomes" id="UP000188219"/>
    </source>
</evidence>
<dbReference type="Proteomes" id="UP000188219">
    <property type="component" value="Chromosome"/>
</dbReference>
<dbReference type="KEGG" id="maga:Mag101_15320"/>
<reference evidence="2" key="1">
    <citation type="submission" date="2017-02" db="EMBL/GenBank/DDBJ databases">
        <title>Genome of Microbulbifer agarilyticus GP101.</title>
        <authorList>
            <person name="Jung J."/>
            <person name="Bae S.S."/>
            <person name="Baek K."/>
        </authorList>
    </citation>
    <scope>NUCLEOTIDE SEQUENCE [LARGE SCALE GENOMIC DNA]</scope>
    <source>
        <strain evidence="2">GP101</strain>
    </source>
</reference>
<gene>
    <name evidence="2" type="ORF">Mag101_15320</name>
</gene>
<feature type="region of interest" description="Disordered" evidence="1">
    <location>
        <begin position="1"/>
        <end position="25"/>
    </location>
</feature>
<protein>
    <submittedName>
        <fullName evidence="2">Uncharacterized protein</fullName>
    </submittedName>
</protein>
<dbReference type="OrthoDB" id="9888657at2"/>
<evidence type="ECO:0000313" key="2">
    <source>
        <dbReference type="EMBL" id="AQQ68849.1"/>
    </source>
</evidence>
<proteinExistence type="predicted"/>
<dbReference type="RefSeq" id="WP_077406934.1">
    <property type="nucleotide sequence ID" value="NZ_CP019650.1"/>
</dbReference>
<evidence type="ECO:0000256" key="1">
    <source>
        <dbReference type="SAM" id="MobiDB-lite"/>
    </source>
</evidence>
<keyword evidence="3" id="KW-1185">Reference proteome</keyword>
<feature type="compositionally biased region" description="Basic and acidic residues" evidence="1">
    <location>
        <begin position="1"/>
        <end position="17"/>
    </location>
</feature>
<accession>A0A1Q2M870</accession>
<dbReference type="AlphaFoldDB" id="A0A1Q2M870"/>
<name>A0A1Q2M870_9GAMM</name>